<dbReference type="Proteomes" id="UP001196413">
    <property type="component" value="Unassembled WGS sequence"/>
</dbReference>
<protein>
    <recommendedName>
        <fullName evidence="3">SCP domain-containing protein</fullName>
    </recommendedName>
</protein>
<organism evidence="1 2">
    <name type="scientific">Parelaphostrongylus tenuis</name>
    <name type="common">Meningeal worm</name>
    <dbReference type="NCBI Taxonomy" id="148309"/>
    <lineage>
        <taxon>Eukaryota</taxon>
        <taxon>Metazoa</taxon>
        <taxon>Ecdysozoa</taxon>
        <taxon>Nematoda</taxon>
        <taxon>Chromadorea</taxon>
        <taxon>Rhabditida</taxon>
        <taxon>Rhabditina</taxon>
        <taxon>Rhabditomorpha</taxon>
        <taxon>Strongyloidea</taxon>
        <taxon>Metastrongylidae</taxon>
        <taxon>Parelaphostrongylus</taxon>
    </lineage>
</organism>
<dbReference type="EMBL" id="JAHQIW010007303">
    <property type="protein sequence ID" value="KAJ1373528.1"/>
    <property type="molecule type" value="Genomic_DNA"/>
</dbReference>
<name>A0AAD5RBW7_PARTN</name>
<gene>
    <name evidence="1" type="ORF">KIN20_035944</name>
</gene>
<reference evidence="1" key="1">
    <citation type="submission" date="2021-06" db="EMBL/GenBank/DDBJ databases">
        <title>Parelaphostrongylus tenuis whole genome reference sequence.</title>
        <authorList>
            <person name="Garwood T.J."/>
            <person name="Larsen P.A."/>
            <person name="Fountain-Jones N.M."/>
            <person name="Garbe J.R."/>
            <person name="Macchietto M.G."/>
            <person name="Kania S.A."/>
            <person name="Gerhold R.W."/>
            <person name="Richards J.E."/>
            <person name="Wolf T.M."/>
        </authorList>
    </citation>
    <scope>NUCLEOTIDE SEQUENCE</scope>
    <source>
        <strain evidence="1">MNPRO001-30</strain>
        <tissue evidence="1">Meninges</tissue>
    </source>
</reference>
<accession>A0AAD5RBW7</accession>
<keyword evidence="2" id="KW-1185">Reference proteome</keyword>
<dbReference type="AlphaFoldDB" id="A0AAD5RBW7"/>
<evidence type="ECO:0008006" key="3">
    <source>
        <dbReference type="Google" id="ProtNLM"/>
    </source>
</evidence>
<evidence type="ECO:0000313" key="2">
    <source>
        <dbReference type="Proteomes" id="UP001196413"/>
    </source>
</evidence>
<proteinExistence type="predicted"/>
<dbReference type="PROSITE" id="PS51257">
    <property type="entry name" value="PROKAR_LIPOPROTEIN"/>
    <property type="match status" value="1"/>
</dbReference>
<comment type="caution">
    <text evidence="1">The sequence shown here is derived from an EMBL/GenBank/DDBJ whole genome shotgun (WGS) entry which is preliminary data.</text>
</comment>
<evidence type="ECO:0000313" key="1">
    <source>
        <dbReference type="EMBL" id="KAJ1373528.1"/>
    </source>
</evidence>
<sequence>MARPDIQSVGCGVAKCPESNGTVNASVACFYGKIDDEDESDLSQTCEGTDDELKAYLLGQHERKMKLKLMREEGISRIGCSMDSCSESSDTQTIALVCFYTNR</sequence>